<dbReference type="InterPro" id="IPR000182">
    <property type="entry name" value="GNAT_dom"/>
</dbReference>
<dbReference type="InterPro" id="IPR016181">
    <property type="entry name" value="Acyl_CoA_acyltransferase"/>
</dbReference>
<evidence type="ECO:0000259" key="1">
    <source>
        <dbReference type="Pfam" id="PF13302"/>
    </source>
</evidence>
<comment type="caution">
    <text evidence="2">The sequence shown here is derived from an EMBL/GenBank/DDBJ whole genome shotgun (WGS) entry which is preliminary data.</text>
</comment>
<dbReference type="Pfam" id="PF13302">
    <property type="entry name" value="Acetyltransf_3"/>
    <property type="match status" value="1"/>
</dbReference>
<protein>
    <submittedName>
        <fullName evidence="2">N-acetyltransferase</fullName>
    </submittedName>
</protein>
<dbReference type="RefSeq" id="WP_155171166.1">
    <property type="nucleotide sequence ID" value="NZ_BAAAFL010000053.1"/>
</dbReference>
<reference evidence="2 3" key="1">
    <citation type="submission" date="2019-02" db="EMBL/GenBank/DDBJ databases">
        <authorList>
            <person name="Goldberg S.R."/>
            <person name="Haltli B.A."/>
            <person name="Correa H."/>
            <person name="Russell K.G."/>
        </authorList>
    </citation>
    <scope>NUCLEOTIDE SEQUENCE [LARGE SCALE GENOMIC DNA]</scope>
    <source>
        <strain evidence="2 3">JCM 16186</strain>
    </source>
</reference>
<sequence>MMLSVREIKKKDIGLVLDYWHNLTKGQLESMGADIKKLPSRQKMFEMLALDMALPFERKSSYALIWIANRHEVGHSNVNKIIYGKEAYMHLHLWQPEKRLQGTGTELVRMSLPYFFENLKLETLFCEPYALNPAPNKVLENVGFQFEKEYTTTPGYINFEQPVRRWKLTKERYRKLILQA</sequence>
<organism evidence="2 3">
    <name type="scientific">Fulvivirga kasyanovii</name>
    <dbReference type="NCBI Taxonomy" id="396812"/>
    <lineage>
        <taxon>Bacteria</taxon>
        <taxon>Pseudomonadati</taxon>
        <taxon>Bacteroidota</taxon>
        <taxon>Cytophagia</taxon>
        <taxon>Cytophagales</taxon>
        <taxon>Fulvivirgaceae</taxon>
        <taxon>Fulvivirga</taxon>
    </lineage>
</organism>
<proteinExistence type="predicted"/>
<keyword evidence="3" id="KW-1185">Reference proteome</keyword>
<name>A0ABW9RMG9_9BACT</name>
<dbReference type="EMBL" id="SMLW01000487">
    <property type="protein sequence ID" value="MTI25131.1"/>
    <property type="molecule type" value="Genomic_DNA"/>
</dbReference>
<dbReference type="Proteomes" id="UP000798808">
    <property type="component" value="Unassembled WGS sequence"/>
</dbReference>
<dbReference type="Gene3D" id="3.40.630.30">
    <property type="match status" value="1"/>
</dbReference>
<feature type="domain" description="N-acetyltransferase" evidence="1">
    <location>
        <begin position="54"/>
        <end position="145"/>
    </location>
</feature>
<evidence type="ECO:0000313" key="3">
    <source>
        <dbReference type="Proteomes" id="UP000798808"/>
    </source>
</evidence>
<dbReference type="SUPFAM" id="SSF55729">
    <property type="entry name" value="Acyl-CoA N-acyltransferases (Nat)"/>
    <property type="match status" value="1"/>
</dbReference>
<accession>A0ABW9RMG9</accession>
<gene>
    <name evidence="2" type="ORF">E1163_09280</name>
</gene>
<evidence type="ECO:0000313" key="2">
    <source>
        <dbReference type="EMBL" id="MTI25131.1"/>
    </source>
</evidence>